<protein>
    <submittedName>
        <fullName evidence="1">Uncharacterized protein</fullName>
    </submittedName>
</protein>
<accession>A0A4P9W0E6</accession>
<organism evidence="1 2">
    <name type="scientific">Blyttiomyces helicus</name>
    <dbReference type="NCBI Taxonomy" id="388810"/>
    <lineage>
        <taxon>Eukaryota</taxon>
        <taxon>Fungi</taxon>
        <taxon>Fungi incertae sedis</taxon>
        <taxon>Chytridiomycota</taxon>
        <taxon>Chytridiomycota incertae sedis</taxon>
        <taxon>Chytridiomycetes</taxon>
        <taxon>Chytridiomycetes incertae sedis</taxon>
        <taxon>Blyttiomyces</taxon>
    </lineage>
</organism>
<reference evidence="2" key="1">
    <citation type="journal article" date="2018" name="Nat. Microbiol.">
        <title>Leveraging single-cell genomics to expand the fungal tree of life.</title>
        <authorList>
            <person name="Ahrendt S.R."/>
            <person name="Quandt C.A."/>
            <person name="Ciobanu D."/>
            <person name="Clum A."/>
            <person name="Salamov A."/>
            <person name="Andreopoulos B."/>
            <person name="Cheng J.F."/>
            <person name="Woyke T."/>
            <person name="Pelin A."/>
            <person name="Henrissat B."/>
            <person name="Reynolds N.K."/>
            <person name="Benny G.L."/>
            <person name="Smith M.E."/>
            <person name="James T.Y."/>
            <person name="Grigoriev I.V."/>
        </authorList>
    </citation>
    <scope>NUCLEOTIDE SEQUENCE [LARGE SCALE GENOMIC DNA]</scope>
</reference>
<evidence type="ECO:0000313" key="1">
    <source>
        <dbReference type="EMBL" id="RKO85611.1"/>
    </source>
</evidence>
<name>A0A4P9W0E6_9FUNG</name>
<keyword evidence="2" id="KW-1185">Reference proteome</keyword>
<evidence type="ECO:0000313" key="2">
    <source>
        <dbReference type="Proteomes" id="UP000269721"/>
    </source>
</evidence>
<gene>
    <name evidence="1" type="ORF">BDK51DRAFT_37987</name>
</gene>
<sequence length="116" mass="12632">MVESSAACLVSLATGAAAVGTPRKLGEKVPILPSLTFASNTRSCTSHLFPAYDEGTCAEEAGHRLVIVSVAIWEKAREDDAALKNRQTKFKGKGMVPLFWSSLRRPGFTCDWWFSP</sequence>
<proteinExistence type="predicted"/>
<dbReference type="Proteomes" id="UP000269721">
    <property type="component" value="Unassembled WGS sequence"/>
</dbReference>
<dbReference type="AlphaFoldDB" id="A0A4P9W0E6"/>
<dbReference type="EMBL" id="KZ998919">
    <property type="protein sequence ID" value="RKO85611.1"/>
    <property type="molecule type" value="Genomic_DNA"/>
</dbReference>